<protein>
    <submittedName>
        <fullName evidence="1">Uncharacterized protein</fullName>
    </submittedName>
</protein>
<dbReference type="RefSeq" id="WP_330196371.1">
    <property type="nucleotide sequence ID" value="NZ_JAZDRO010000003.1"/>
</dbReference>
<evidence type="ECO:0000313" key="2">
    <source>
        <dbReference type="Proteomes" id="UP001310692"/>
    </source>
</evidence>
<comment type="caution">
    <text evidence="1">The sequence shown here is derived from an EMBL/GenBank/DDBJ whole genome shotgun (WGS) entry which is preliminary data.</text>
</comment>
<name>A0ABU7M0N1_9PROT</name>
<gene>
    <name evidence="1" type="ORF">V0U35_09020</name>
</gene>
<dbReference type="Proteomes" id="UP001310692">
    <property type="component" value="Unassembled WGS sequence"/>
</dbReference>
<organism evidence="1 2">
    <name type="scientific">Hyphobacterium marinum</name>
    <dbReference type="NCBI Taxonomy" id="3116574"/>
    <lineage>
        <taxon>Bacteria</taxon>
        <taxon>Pseudomonadati</taxon>
        <taxon>Pseudomonadota</taxon>
        <taxon>Alphaproteobacteria</taxon>
        <taxon>Maricaulales</taxon>
        <taxon>Maricaulaceae</taxon>
        <taxon>Hyphobacterium</taxon>
    </lineage>
</organism>
<accession>A0ABU7M0N1</accession>
<reference evidence="1 2" key="1">
    <citation type="submission" date="2024-01" db="EMBL/GenBank/DDBJ databases">
        <title>Hyphobacterium bacterium isolated from marine sediment.</title>
        <authorList>
            <person name="Zhao S."/>
        </authorList>
    </citation>
    <scope>NUCLEOTIDE SEQUENCE [LARGE SCALE GENOMIC DNA]</scope>
    <source>
        <strain evidence="1 2">Y60-23</strain>
    </source>
</reference>
<sequence length="66" mass="6892">MDHGAGFAAMRGNGGKDTADFVADLLENLSTLSREAGLYRSSVLIAAAISVVQLEARHRESQDGSG</sequence>
<dbReference type="EMBL" id="JAZDRO010000003">
    <property type="protein sequence ID" value="MEE2566820.1"/>
    <property type="molecule type" value="Genomic_DNA"/>
</dbReference>
<keyword evidence="2" id="KW-1185">Reference proteome</keyword>
<proteinExistence type="predicted"/>
<evidence type="ECO:0000313" key="1">
    <source>
        <dbReference type="EMBL" id="MEE2566820.1"/>
    </source>
</evidence>